<evidence type="ECO:0000256" key="1">
    <source>
        <dbReference type="SAM" id="MobiDB-lite"/>
    </source>
</evidence>
<organism evidence="3 4">
    <name type="scientific">Siculibacillus lacustris</name>
    <dbReference type="NCBI Taxonomy" id="1549641"/>
    <lineage>
        <taxon>Bacteria</taxon>
        <taxon>Pseudomonadati</taxon>
        <taxon>Pseudomonadota</taxon>
        <taxon>Alphaproteobacteria</taxon>
        <taxon>Hyphomicrobiales</taxon>
        <taxon>Ancalomicrobiaceae</taxon>
        <taxon>Siculibacillus</taxon>
    </lineage>
</organism>
<dbReference type="Proteomes" id="UP000292781">
    <property type="component" value="Unassembled WGS sequence"/>
</dbReference>
<comment type="caution">
    <text evidence="3">The sequence shown here is derived from an EMBL/GenBank/DDBJ whole genome shotgun (WGS) entry which is preliminary data.</text>
</comment>
<name>A0A4Q9VT38_9HYPH</name>
<evidence type="ECO:0000313" key="3">
    <source>
        <dbReference type="EMBL" id="TBW39199.1"/>
    </source>
</evidence>
<gene>
    <name evidence="3" type="ORF">EYW49_06805</name>
</gene>
<dbReference type="AlphaFoldDB" id="A0A4Q9VT38"/>
<evidence type="ECO:0000256" key="2">
    <source>
        <dbReference type="SAM" id="Phobius"/>
    </source>
</evidence>
<feature type="transmembrane region" description="Helical" evidence="2">
    <location>
        <begin position="61"/>
        <end position="78"/>
    </location>
</feature>
<proteinExistence type="predicted"/>
<feature type="region of interest" description="Disordered" evidence="1">
    <location>
        <begin position="89"/>
        <end position="116"/>
    </location>
</feature>
<feature type="transmembrane region" description="Helical" evidence="2">
    <location>
        <begin position="20"/>
        <end position="41"/>
    </location>
</feature>
<dbReference type="EMBL" id="SJFN01000008">
    <property type="protein sequence ID" value="TBW39199.1"/>
    <property type="molecule type" value="Genomic_DNA"/>
</dbReference>
<sequence length="116" mass="11880">MPSPLRRPAPEAPLPPTRPFGRVFILSLFALYVAVMATRALDLPRLFEVRLPDLAGTAVRIAEGAAIFLAFLALLLAIDDRVGDRTGGDGGGGDLGFDWGGDSSDGGDGGGDGGGD</sequence>
<protein>
    <submittedName>
        <fullName evidence="3">Uncharacterized protein</fullName>
    </submittedName>
</protein>
<dbReference type="RefSeq" id="WP_131307533.1">
    <property type="nucleotide sequence ID" value="NZ_SJFN01000008.1"/>
</dbReference>
<keyword evidence="4" id="KW-1185">Reference proteome</keyword>
<accession>A0A4Q9VT38</accession>
<reference evidence="3 4" key="1">
    <citation type="submission" date="2019-02" db="EMBL/GenBank/DDBJ databases">
        <title>Siculibacillus lacustris gen. nov., sp. nov., a new rosette-forming bacterium isolated from a freshwater crater lake (Lake St. Ana, Romania).</title>
        <authorList>
            <person name="Felfoldi T."/>
            <person name="Marton Z."/>
            <person name="Szabo A."/>
            <person name="Mentes A."/>
            <person name="Boka K."/>
            <person name="Marialigeti K."/>
            <person name="Mathe I."/>
            <person name="Koncz M."/>
            <person name="Schumann P."/>
            <person name="Toth E."/>
        </authorList>
    </citation>
    <scope>NUCLEOTIDE SEQUENCE [LARGE SCALE GENOMIC DNA]</scope>
    <source>
        <strain evidence="3 4">SA-279</strain>
    </source>
</reference>
<keyword evidence="2" id="KW-1133">Transmembrane helix</keyword>
<keyword evidence="2" id="KW-0472">Membrane</keyword>
<evidence type="ECO:0000313" key="4">
    <source>
        <dbReference type="Proteomes" id="UP000292781"/>
    </source>
</evidence>
<keyword evidence="2" id="KW-0812">Transmembrane</keyword>